<keyword evidence="1" id="KW-0472">Membrane</keyword>
<feature type="chain" id="PRO_5036932257" description="Exo-alpha-sialidase" evidence="2">
    <location>
        <begin position="32"/>
        <end position="784"/>
    </location>
</feature>
<evidence type="ECO:0000256" key="2">
    <source>
        <dbReference type="SAM" id="SignalP"/>
    </source>
</evidence>
<protein>
    <recommendedName>
        <fullName evidence="5">Exo-alpha-sialidase</fullName>
    </recommendedName>
</protein>
<evidence type="ECO:0000313" key="4">
    <source>
        <dbReference type="Proteomes" id="UP000614410"/>
    </source>
</evidence>
<dbReference type="EMBL" id="JAEKNN010000003">
    <property type="protein sequence ID" value="MBJ7607839.1"/>
    <property type="molecule type" value="Genomic_DNA"/>
</dbReference>
<feature type="signal peptide" evidence="2">
    <location>
        <begin position="1"/>
        <end position="31"/>
    </location>
</feature>
<sequence length="784" mass="80145">MTGSAVVLRRALCIGGGVAVALSLAPQAPHAAAAGSPTATPSFATPVVVDNFRPGFEPTIAVDRRPGNGHVYASVPNGFSTTETFLWRSDDAGTSFHLTEGNAVGKAATCAGGGDTEIQVDPVSGALYFADLQGLTNFSTSVSNDQGHTFTTTCKGVNGSGVDRQWLGVDTNGGKTAVGTAATAGRLYLDYDNVAQQGGSNQLVMNQSLDGVNYGSSCVPAGAIAPCAGLPAVISNDEGLPGPIVVDDVPGSTHQHSVYAVHTSGDTGSVLVSICRGKPGDATAAAVATDCTDPTQVNNSTTRVNKYWHDVAIRQETLVNGSRTDSINNIFPAIAADTAGNLYATWSEYPGKTTGGAFTPNGPGAIKFAYSTNGGETWSTPVTVNKLELNNNVLPWITAGSPGRVAIAWYGAPQATNAMGQYGSDTLDKGTWNVYLAESTGALTGGGFSQAKVSDHQAKFGTISTQGLGGSPDRSLGDYLQVTTGPRGEAEVIYVDDTSGDRNVTPAPQEAAGPVMFVKQTGGDSLFATVGGLGTPPVNPVNSVSGFAGSCCPAFYSQAGLDNPPPSDGHLTVTGSSIQLIDPTHLQVTLDTADPKLASHLGPDPADGGTTNQWVVRWAYPTPGGQGDGNIFYTSMETDAGLGPKYFDGSTGALFTTHAKNFTYQPDHTVKGSIAGNRITWTVPVADVGGVGDGSTLNSVSAFTLTAAGPSVPVTPTAQSPRNDLSPNGVGNLIDTSPPYTVVLGTPGTNVPETPWAPGLALLGAAVIGVVGVRRRHAVQLRSM</sequence>
<dbReference type="Proteomes" id="UP000614410">
    <property type="component" value="Unassembled WGS sequence"/>
</dbReference>
<proteinExistence type="predicted"/>
<organism evidence="3 4">
    <name type="scientific">Candidatus Amunia macphersoniae</name>
    <dbReference type="NCBI Taxonomy" id="3127014"/>
    <lineage>
        <taxon>Bacteria</taxon>
        <taxon>Bacillati</taxon>
        <taxon>Candidatus Dormiibacterota</taxon>
        <taxon>Candidatus Dormibacteria</taxon>
        <taxon>Candidatus Aeolococcales</taxon>
        <taxon>Candidatus Aeolococcaceae</taxon>
        <taxon>Candidatus Amunia</taxon>
    </lineage>
</organism>
<dbReference type="InterPro" id="IPR036278">
    <property type="entry name" value="Sialidase_sf"/>
</dbReference>
<keyword evidence="1" id="KW-1133">Transmembrane helix</keyword>
<accession>A0A934NIC5</accession>
<reference evidence="3 4" key="1">
    <citation type="submission" date="2020-10" db="EMBL/GenBank/DDBJ databases">
        <title>Ca. Dormibacterota MAGs.</title>
        <authorList>
            <person name="Montgomery K."/>
        </authorList>
    </citation>
    <scope>NUCLEOTIDE SEQUENCE [LARGE SCALE GENOMIC DNA]</scope>
    <source>
        <strain evidence="3">Mitchell_Peninsula_5</strain>
    </source>
</reference>
<keyword evidence="1" id="KW-0812">Transmembrane</keyword>
<gene>
    <name evidence="3" type="ORF">JF887_00190</name>
</gene>
<evidence type="ECO:0000313" key="3">
    <source>
        <dbReference type="EMBL" id="MBJ7607839.1"/>
    </source>
</evidence>
<evidence type="ECO:0000256" key="1">
    <source>
        <dbReference type="SAM" id="Phobius"/>
    </source>
</evidence>
<feature type="transmembrane region" description="Helical" evidence="1">
    <location>
        <begin position="756"/>
        <end position="774"/>
    </location>
</feature>
<evidence type="ECO:0008006" key="5">
    <source>
        <dbReference type="Google" id="ProtNLM"/>
    </source>
</evidence>
<dbReference type="AlphaFoldDB" id="A0A934NIC5"/>
<keyword evidence="2" id="KW-0732">Signal</keyword>
<comment type="caution">
    <text evidence="3">The sequence shown here is derived from an EMBL/GenBank/DDBJ whole genome shotgun (WGS) entry which is preliminary data.</text>
</comment>
<name>A0A934NIC5_9BACT</name>
<dbReference type="SUPFAM" id="SSF50939">
    <property type="entry name" value="Sialidases"/>
    <property type="match status" value="2"/>
</dbReference>
<dbReference type="CDD" id="cd15482">
    <property type="entry name" value="Sialidase_non-viral"/>
    <property type="match status" value="1"/>
</dbReference>